<feature type="region of interest" description="Disordered" evidence="1">
    <location>
        <begin position="146"/>
        <end position="217"/>
    </location>
</feature>
<feature type="region of interest" description="Disordered" evidence="1">
    <location>
        <begin position="761"/>
        <end position="890"/>
    </location>
</feature>
<dbReference type="Gene3D" id="1.10.238.10">
    <property type="entry name" value="EF-hand"/>
    <property type="match status" value="2"/>
</dbReference>
<feature type="compositionally biased region" description="Low complexity" evidence="1">
    <location>
        <begin position="363"/>
        <end position="374"/>
    </location>
</feature>
<name>A0A445ME55_ENSVE</name>
<dbReference type="Proteomes" id="UP000290560">
    <property type="component" value="Unassembled WGS sequence"/>
</dbReference>
<dbReference type="GO" id="GO:0005509">
    <property type="term" value="F:calcium ion binding"/>
    <property type="evidence" value="ECO:0007669"/>
    <property type="project" value="InterPro"/>
</dbReference>
<protein>
    <recommendedName>
        <fullName evidence="2">EF-hand domain-containing protein</fullName>
    </recommendedName>
</protein>
<feature type="compositionally biased region" description="Polar residues" evidence="1">
    <location>
        <begin position="784"/>
        <end position="801"/>
    </location>
</feature>
<reference evidence="3" key="1">
    <citation type="journal article" date="2018" name="Data Brief">
        <title>Genome sequence data from 17 accessions of Ensete ventricosum, a staple food crop for millions in Ethiopia.</title>
        <authorList>
            <person name="Yemataw Z."/>
            <person name="Muzemil S."/>
            <person name="Ambachew D."/>
            <person name="Tripathi L."/>
            <person name="Tesfaye K."/>
            <person name="Chala A."/>
            <person name="Farbos A."/>
            <person name="O'Neill P."/>
            <person name="Moore K."/>
            <person name="Grant M."/>
            <person name="Studholme D.J."/>
        </authorList>
    </citation>
    <scope>NUCLEOTIDE SEQUENCE [LARGE SCALE GENOMIC DNA]</scope>
    <source>
        <tissue evidence="3">Leaf</tissue>
    </source>
</reference>
<dbReference type="GO" id="GO:0006897">
    <property type="term" value="P:endocytosis"/>
    <property type="evidence" value="ECO:0007669"/>
    <property type="project" value="TreeGrafter"/>
</dbReference>
<dbReference type="PANTHER" id="PTHR11216">
    <property type="entry name" value="EH DOMAIN"/>
    <property type="match status" value="1"/>
</dbReference>
<dbReference type="GO" id="GO:0005737">
    <property type="term" value="C:cytoplasm"/>
    <property type="evidence" value="ECO:0007669"/>
    <property type="project" value="TreeGrafter"/>
</dbReference>
<dbReference type="InterPro" id="IPR002048">
    <property type="entry name" value="EF_hand_dom"/>
</dbReference>
<dbReference type="PANTHER" id="PTHR11216:SF161">
    <property type="entry name" value="CALCIUM-BINDING EF HAND FAMILY PROTEIN"/>
    <property type="match status" value="1"/>
</dbReference>
<dbReference type="GO" id="GO:0016197">
    <property type="term" value="P:endosomal transport"/>
    <property type="evidence" value="ECO:0007669"/>
    <property type="project" value="TreeGrafter"/>
</dbReference>
<dbReference type="InterPro" id="IPR011992">
    <property type="entry name" value="EF-hand-dom_pair"/>
</dbReference>
<feature type="compositionally biased region" description="Basic and acidic residues" evidence="1">
    <location>
        <begin position="880"/>
        <end position="890"/>
    </location>
</feature>
<feature type="region of interest" description="Disordered" evidence="1">
    <location>
        <begin position="234"/>
        <end position="259"/>
    </location>
</feature>
<feature type="compositionally biased region" description="Polar residues" evidence="1">
    <location>
        <begin position="56"/>
        <end position="125"/>
    </location>
</feature>
<feature type="compositionally biased region" description="Polar residues" evidence="1">
    <location>
        <begin position="815"/>
        <end position="835"/>
    </location>
</feature>
<evidence type="ECO:0000313" key="3">
    <source>
        <dbReference type="EMBL" id="RZR72537.1"/>
    </source>
</evidence>
<dbReference type="SUPFAM" id="SSF47473">
    <property type="entry name" value="EF-hand"/>
    <property type="match status" value="1"/>
</dbReference>
<proteinExistence type="predicted"/>
<feature type="region of interest" description="Disordered" evidence="1">
    <location>
        <begin position="359"/>
        <end position="378"/>
    </location>
</feature>
<feature type="region of interest" description="Disordered" evidence="1">
    <location>
        <begin position="53"/>
        <end position="125"/>
    </location>
</feature>
<evidence type="ECO:0000259" key="2">
    <source>
        <dbReference type="PROSITE" id="PS50222"/>
    </source>
</evidence>
<feature type="compositionally biased region" description="Low complexity" evidence="1">
    <location>
        <begin position="178"/>
        <end position="202"/>
    </location>
</feature>
<gene>
    <name evidence="3" type="ORF">BHM03_00014468</name>
</gene>
<sequence length="890" mass="95374">MYADQNRIGFLGRPEFYNALKLVTVAQSGRQLTPEIVKSALYGPASAKIPAPKINPVSSPAPQLNSAATPTVPTNSSRSPNQFGATSQLNSAATPMVPTNSLPLSSNPLGTGAPSTPQNVGFRPTQSPQNAVMNQQFPTANSNFMRPPQATPAAAASTQMQGGNLGSTTGGSVAAPRLPSSSNLSLSTDWLGGKSSGSLVGGTPQTPNRGSIPSQSLDGFGLTVLGTTVVPSKPQMQSALSSTVSPKPLEPNLLPSKPNEPKTLVVSGNDFSSDSFFGGNVSSAASQEKSDSNILDFSVKNMPNSSSVASVAAGSRSLIRPGQLDPFQSAGLLPPAGSQLQQAQSNVKQNQLDNRKISSVPTASNGAAGLASSAPNQPQVQWPKITQADIKKYTNVFVNVDKDRDGKITGEQARTLFLHHPCANCYSGLGLPQQSLRGSHPVMPTTGIRAPIQNSNPSQTSSAAQSMQQNLGKPGLDNHMLQNLGSDIRTTVNLKNQGALNVDDKVQEVEKQIMDSREKIEFYRTKMQELVTVASSSLPRPSPRCLVCGLRRQGDGDKKDDIGLRVMTVDEGDRSEMKKAGVVTAFLVVASFVALIAASLDPHASSSSSKEVELLAKKYEERYKQVGELASKLAVEEAKHRDIQMLTLNFLDKMRLWLLRSFLVYFCEGWDSGPIEVAADWDEDWDKFEDEGIFVCLLYISTSYFGNYLLPGFTVVKDLMSVVDTASAEYPKSPSIWSDKASMDESSPVASYRNVDGKNEKLYDTHDRMNGSAYDNSEEGLTRSPGTPGSTLESPFNSTQFGIHDNSSRTKESHSGSFTARGSLSRFDSSVSISRPETLARFDSISSNREVGNRRGFESFDDADPFGSTGPFKSSGGHSPRQDSDNWRAF</sequence>
<organism evidence="3">
    <name type="scientific">Ensete ventricosum</name>
    <name type="common">Abyssinian banana</name>
    <name type="synonym">Musa ensete</name>
    <dbReference type="NCBI Taxonomy" id="4639"/>
    <lineage>
        <taxon>Eukaryota</taxon>
        <taxon>Viridiplantae</taxon>
        <taxon>Streptophyta</taxon>
        <taxon>Embryophyta</taxon>
        <taxon>Tracheophyta</taxon>
        <taxon>Spermatophyta</taxon>
        <taxon>Magnoliopsida</taxon>
        <taxon>Liliopsida</taxon>
        <taxon>Zingiberales</taxon>
        <taxon>Musaceae</taxon>
        <taxon>Ensete</taxon>
    </lineage>
</organism>
<dbReference type="EMBL" id="KV875707">
    <property type="protein sequence ID" value="RZR72537.1"/>
    <property type="molecule type" value="Genomic_DNA"/>
</dbReference>
<accession>A0A445ME55</accession>
<feature type="domain" description="EF-hand" evidence="2">
    <location>
        <begin position="388"/>
        <end position="423"/>
    </location>
</feature>
<feature type="compositionally biased region" description="Polar residues" evidence="1">
    <location>
        <begin position="203"/>
        <end position="217"/>
    </location>
</feature>
<feature type="compositionally biased region" description="Polar residues" evidence="1">
    <location>
        <begin position="234"/>
        <end position="245"/>
    </location>
</feature>
<evidence type="ECO:0000256" key="1">
    <source>
        <dbReference type="SAM" id="MobiDB-lite"/>
    </source>
</evidence>
<feature type="compositionally biased region" description="Low complexity" evidence="1">
    <location>
        <begin position="147"/>
        <end position="159"/>
    </location>
</feature>
<dbReference type="AlphaFoldDB" id="A0A445ME55"/>
<dbReference type="PROSITE" id="PS50222">
    <property type="entry name" value="EF_HAND_2"/>
    <property type="match status" value="1"/>
</dbReference>
<dbReference type="GO" id="GO:0005886">
    <property type="term" value="C:plasma membrane"/>
    <property type="evidence" value="ECO:0007669"/>
    <property type="project" value="TreeGrafter"/>
</dbReference>